<reference evidence="2 3" key="1">
    <citation type="submission" date="2018-08" db="EMBL/GenBank/DDBJ databases">
        <title>Acidipila sp. 4G-K13, an acidobacterium isolated from forest soil.</title>
        <authorList>
            <person name="Gao Z.-H."/>
            <person name="Qiu L.-H."/>
        </authorList>
    </citation>
    <scope>NUCLEOTIDE SEQUENCE [LARGE SCALE GENOMIC DNA]</scope>
    <source>
        <strain evidence="2 3">4G-K13</strain>
    </source>
</reference>
<comment type="caution">
    <text evidence="2">The sequence shown here is derived from an EMBL/GenBank/DDBJ whole genome shotgun (WGS) entry which is preliminary data.</text>
</comment>
<dbReference type="EMBL" id="QVQT01000006">
    <property type="protein sequence ID" value="RFU15602.1"/>
    <property type="molecule type" value="Genomic_DNA"/>
</dbReference>
<dbReference type="InterPro" id="IPR006311">
    <property type="entry name" value="TAT_signal"/>
</dbReference>
<dbReference type="Proteomes" id="UP000264702">
    <property type="component" value="Unassembled WGS sequence"/>
</dbReference>
<name>A0A372IKY0_9BACT</name>
<sequence length="322" mass="32473">MDAARASRRSTKGGTYVENLNRLAGKRLSRRRFLAGIGTGAGAAAALTVAAGCGGHSNNSSSTGTGSGPGTGTGATITDTDILNFALNLEYLEAEFYLRATTGSGLSSTDSGGTGTVTGGAMVPFKTPAIQQYAVEIANDELAHVRFLRKALGSAAVGRPDIDLTNSFNAAAMAAGIGPAFNPFADENSFIVGAFTFEDVGVTAYHGAATLLTVSSDLAAAGGILGTEAYHAGTIRTLLTQLGTPYITYANQISALRASAGGGAETTLSSTSIVACDSSSISWDRTASQVLHIVYLSAMAGVVSKGGFFPSGLNGTITATTT</sequence>
<feature type="transmembrane region" description="Helical" evidence="1">
    <location>
        <begin position="33"/>
        <end position="52"/>
    </location>
</feature>
<dbReference type="AlphaFoldDB" id="A0A372IKY0"/>
<organism evidence="2 3">
    <name type="scientific">Paracidobacterium acidisoli</name>
    <dbReference type="NCBI Taxonomy" id="2303751"/>
    <lineage>
        <taxon>Bacteria</taxon>
        <taxon>Pseudomonadati</taxon>
        <taxon>Acidobacteriota</taxon>
        <taxon>Terriglobia</taxon>
        <taxon>Terriglobales</taxon>
        <taxon>Acidobacteriaceae</taxon>
        <taxon>Paracidobacterium</taxon>
    </lineage>
</organism>
<dbReference type="PROSITE" id="PS51318">
    <property type="entry name" value="TAT"/>
    <property type="match status" value="1"/>
</dbReference>
<dbReference type="PANTHER" id="PTHR31694">
    <property type="entry name" value="DESICCATION-LIKE PROTEIN"/>
    <property type="match status" value="1"/>
</dbReference>
<keyword evidence="1" id="KW-1133">Transmembrane helix</keyword>
<dbReference type="OrthoDB" id="954262at2"/>
<keyword evidence="1" id="KW-0812">Transmembrane</keyword>
<evidence type="ECO:0000256" key="1">
    <source>
        <dbReference type="SAM" id="Phobius"/>
    </source>
</evidence>
<dbReference type="InterPro" id="IPR052965">
    <property type="entry name" value="Pigment-catalase-like"/>
</dbReference>
<dbReference type="Pfam" id="PF13668">
    <property type="entry name" value="Ferritin_2"/>
    <property type="match status" value="1"/>
</dbReference>
<protein>
    <submittedName>
        <fullName evidence="2">Ferritin-like domain-containing protein</fullName>
    </submittedName>
</protein>
<dbReference type="PANTHER" id="PTHR31694:SF26">
    <property type="entry name" value="OS05G0151100 PROTEIN"/>
    <property type="match status" value="1"/>
</dbReference>
<proteinExistence type="predicted"/>
<evidence type="ECO:0000313" key="3">
    <source>
        <dbReference type="Proteomes" id="UP000264702"/>
    </source>
</evidence>
<keyword evidence="1" id="KW-0472">Membrane</keyword>
<evidence type="ECO:0000313" key="2">
    <source>
        <dbReference type="EMBL" id="RFU15602.1"/>
    </source>
</evidence>
<gene>
    <name evidence="2" type="ORF">D0Y96_18030</name>
</gene>
<keyword evidence="3" id="KW-1185">Reference proteome</keyword>
<accession>A0A372IKY0</accession>